<keyword evidence="2" id="KW-0808">Transferase</keyword>
<dbReference type="EMBL" id="JBHTAP010000001">
    <property type="protein sequence ID" value="MFC7236284.1"/>
    <property type="molecule type" value="Genomic_DNA"/>
</dbReference>
<evidence type="ECO:0000259" key="1">
    <source>
        <dbReference type="PROSITE" id="PS51186"/>
    </source>
</evidence>
<reference evidence="2 3" key="1">
    <citation type="journal article" date="2019" name="Int. J. Syst. Evol. Microbiol.">
        <title>The Global Catalogue of Microorganisms (GCM) 10K type strain sequencing project: providing services to taxonomists for standard genome sequencing and annotation.</title>
        <authorList>
            <consortium name="The Broad Institute Genomics Platform"/>
            <consortium name="The Broad Institute Genome Sequencing Center for Infectious Disease"/>
            <person name="Wu L."/>
            <person name="Ma J."/>
        </authorList>
    </citation>
    <scope>NUCLEOTIDE SEQUENCE [LARGE SCALE GENOMIC DNA]</scope>
    <source>
        <strain evidence="2 3">DT85</strain>
    </source>
</reference>
<name>A0ABD5ZRU1_9EURY</name>
<sequence length="175" mass="19355">MSGAVFLAGERVELRTVERDDVPFLHRWNNDPGMRRATGGQSVPFTLAEEYESYEAALADGDSVTLLTWWRGEPVGGVELDVTGPEADAVEIAYWLVPEVRGEGLARDAVATLLDYAFDEFGAHRVHAEAFAFNEASARLLGALGFTNEGRLRENHFADGRYYDTLVFGLLADER</sequence>
<protein>
    <submittedName>
        <fullName evidence="2">GNAT family N-acetyltransferase</fullName>
        <ecNumber evidence="2">2.3.-.-</ecNumber>
    </submittedName>
</protein>
<organism evidence="2 3">
    <name type="scientific">Halosegnis marinus</name>
    <dbReference type="NCBI Taxonomy" id="3034023"/>
    <lineage>
        <taxon>Archaea</taxon>
        <taxon>Methanobacteriati</taxon>
        <taxon>Methanobacteriota</taxon>
        <taxon>Stenosarchaea group</taxon>
        <taxon>Halobacteria</taxon>
        <taxon>Halobacteriales</taxon>
        <taxon>Natronomonadaceae</taxon>
        <taxon>Halosegnis</taxon>
    </lineage>
</organism>
<dbReference type="InterPro" id="IPR000182">
    <property type="entry name" value="GNAT_dom"/>
</dbReference>
<dbReference type="PANTHER" id="PTHR43415:SF3">
    <property type="entry name" value="GNAT-FAMILY ACETYLTRANSFERASE"/>
    <property type="match status" value="1"/>
</dbReference>
<feature type="domain" description="N-acetyltransferase" evidence="1">
    <location>
        <begin position="12"/>
        <end position="167"/>
    </location>
</feature>
<keyword evidence="2" id="KW-0012">Acyltransferase</keyword>
<dbReference type="GeneID" id="79267996"/>
<dbReference type="Pfam" id="PF13302">
    <property type="entry name" value="Acetyltransf_3"/>
    <property type="match status" value="1"/>
</dbReference>
<dbReference type="GO" id="GO:0016746">
    <property type="term" value="F:acyltransferase activity"/>
    <property type="evidence" value="ECO:0007669"/>
    <property type="project" value="UniProtKB-KW"/>
</dbReference>
<evidence type="ECO:0000313" key="2">
    <source>
        <dbReference type="EMBL" id="MFC7236284.1"/>
    </source>
</evidence>
<dbReference type="PROSITE" id="PS51186">
    <property type="entry name" value="GNAT"/>
    <property type="match status" value="1"/>
</dbReference>
<gene>
    <name evidence="2" type="ORF">ACFQJ4_13250</name>
</gene>
<dbReference type="EC" id="2.3.-.-" evidence="2"/>
<dbReference type="PANTHER" id="PTHR43415">
    <property type="entry name" value="SPERMIDINE N(1)-ACETYLTRANSFERASE"/>
    <property type="match status" value="1"/>
</dbReference>
<dbReference type="Proteomes" id="UP001596398">
    <property type="component" value="Unassembled WGS sequence"/>
</dbReference>
<accession>A0ABD5ZRU1</accession>
<dbReference type="RefSeq" id="WP_276234442.1">
    <property type="nucleotide sequence ID" value="NZ_CP119802.1"/>
</dbReference>
<dbReference type="SUPFAM" id="SSF55729">
    <property type="entry name" value="Acyl-CoA N-acyltransferases (Nat)"/>
    <property type="match status" value="1"/>
</dbReference>
<dbReference type="AlphaFoldDB" id="A0ABD5ZRU1"/>
<comment type="caution">
    <text evidence="2">The sequence shown here is derived from an EMBL/GenBank/DDBJ whole genome shotgun (WGS) entry which is preliminary data.</text>
</comment>
<dbReference type="InterPro" id="IPR016181">
    <property type="entry name" value="Acyl_CoA_acyltransferase"/>
</dbReference>
<proteinExistence type="predicted"/>
<evidence type="ECO:0000313" key="3">
    <source>
        <dbReference type="Proteomes" id="UP001596398"/>
    </source>
</evidence>
<keyword evidence="3" id="KW-1185">Reference proteome</keyword>
<dbReference type="Gene3D" id="3.40.630.30">
    <property type="match status" value="1"/>
</dbReference>